<evidence type="ECO:0000313" key="3">
    <source>
        <dbReference type="Ensembl" id="ENSMLEP00000000430.1"/>
    </source>
</evidence>
<dbReference type="Ensembl" id="ENSMLET00000001338.1">
    <property type="protein sequence ID" value="ENSMLEP00000000430.1"/>
    <property type="gene ID" value="ENSMLEG00000001144.1"/>
</dbReference>
<name>A0A2K5XB11_MANLE</name>
<dbReference type="InterPro" id="IPR057437">
    <property type="entry name" value="PIF1/LRR1_PH"/>
</dbReference>
<evidence type="ECO:0000259" key="2">
    <source>
        <dbReference type="Pfam" id="PF25344"/>
    </source>
</evidence>
<evidence type="ECO:0000313" key="4">
    <source>
        <dbReference type="Proteomes" id="UP000233140"/>
    </source>
</evidence>
<dbReference type="Pfam" id="PF25344">
    <property type="entry name" value="PH_LRR1"/>
    <property type="match status" value="1"/>
</dbReference>
<keyword evidence="4" id="KW-1185">Reference proteome</keyword>
<evidence type="ECO:0000256" key="1">
    <source>
        <dbReference type="ARBA" id="ARBA00023242"/>
    </source>
</evidence>
<sequence>MKLQCEVEVISRHLPALGLRNRGKGVRAVLSLCQQTSRSQPSARAFLLISTLKDKRGTRYEVREVVRPWTDSCRFDSIWLSYHSIPSLPRFGYRKNLCLWKILSELFHSGNYYHESAFCCPHCGLSR</sequence>
<gene>
    <name evidence="3" type="primary">LRR1</name>
</gene>
<organism evidence="3 4">
    <name type="scientific">Mandrillus leucophaeus</name>
    <name type="common">Drill</name>
    <name type="synonym">Papio leucophaeus</name>
    <dbReference type="NCBI Taxonomy" id="9568"/>
    <lineage>
        <taxon>Eukaryota</taxon>
        <taxon>Metazoa</taxon>
        <taxon>Chordata</taxon>
        <taxon>Craniata</taxon>
        <taxon>Vertebrata</taxon>
        <taxon>Euteleostomi</taxon>
        <taxon>Mammalia</taxon>
        <taxon>Eutheria</taxon>
        <taxon>Euarchontoglires</taxon>
        <taxon>Primates</taxon>
        <taxon>Haplorrhini</taxon>
        <taxon>Catarrhini</taxon>
        <taxon>Cercopithecidae</taxon>
        <taxon>Cercopithecinae</taxon>
        <taxon>Mandrillus</taxon>
    </lineage>
</organism>
<dbReference type="Proteomes" id="UP000233140">
    <property type="component" value="Unassembled WGS sequence"/>
</dbReference>
<protein>
    <submittedName>
        <fullName evidence="3">Leucine rich repeat protein 1</fullName>
    </submittedName>
</protein>
<reference evidence="3" key="1">
    <citation type="submission" date="2025-08" db="UniProtKB">
        <authorList>
            <consortium name="Ensembl"/>
        </authorList>
    </citation>
    <scope>IDENTIFICATION</scope>
</reference>
<feature type="domain" description="PIF1/LRR1 pleckstrin homology" evidence="2">
    <location>
        <begin position="1"/>
        <end position="66"/>
    </location>
</feature>
<proteinExistence type="predicted"/>
<dbReference type="GeneTree" id="ENSGT00940000158830"/>
<reference evidence="3" key="2">
    <citation type="submission" date="2025-09" db="UniProtKB">
        <authorList>
            <consortium name="Ensembl"/>
        </authorList>
    </citation>
    <scope>IDENTIFICATION</scope>
</reference>
<dbReference type="AlphaFoldDB" id="A0A2K5XB11"/>
<keyword evidence="1" id="KW-0539">Nucleus</keyword>
<accession>A0A2K5XB11</accession>